<evidence type="ECO:0000256" key="3">
    <source>
        <dbReference type="ARBA" id="ARBA00022692"/>
    </source>
</evidence>
<comment type="miscellaneous">
    <text evidence="8">Carbon 2 of the heme B porphyrin ring is defined according to the Fischer nomenclature.</text>
</comment>
<evidence type="ECO:0000256" key="7">
    <source>
        <dbReference type="ARBA" id="ARBA00047690"/>
    </source>
</evidence>
<accession>A0A7Y2EFC9</accession>
<comment type="pathway">
    <text evidence="8">Porphyrin-containing compound metabolism; heme O biosynthesis; heme O from protoheme: step 1/1.</text>
</comment>
<evidence type="ECO:0000256" key="1">
    <source>
        <dbReference type="ARBA" id="ARBA00004141"/>
    </source>
</evidence>
<comment type="function">
    <text evidence="8">Converts heme B (protoheme IX) to heme O by substitution of the vinyl group on carbon 2 of heme B porphyrin ring with a hydroxyethyl farnesyl side group.</text>
</comment>
<protein>
    <recommendedName>
        <fullName evidence="8">Protoheme IX farnesyltransferase</fullName>
        <ecNumber evidence="8">2.5.1.141</ecNumber>
    </recommendedName>
    <alternativeName>
        <fullName evidence="8">Heme B farnesyltransferase</fullName>
    </alternativeName>
    <alternativeName>
        <fullName evidence="8">Heme O synthase</fullName>
    </alternativeName>
</protein>
<gene>
    <name evidence="9" type="primary">cyoE</name>
    <name evidence="8" type="synonym">ctaB</name>
    <name evidence="9" type="ORF">HKN21_09980</name>
</gene>
<dbReference type="Proteomes" id="UP000547674">
    <property type="component" value="Unassembled WGS sequence"/>
</dbReference>
<feature type="transmembrane region" description="Helical" evidence="8">
    <location>
        <begin position="180"/>
        <end position="201"/>
    </location>
</feature>
<dbReference type="PANTHER" id="PTHR43448">
    <property type="entry name" value="PROTOHEME IX FARNESYLTRANSFERASE, MITOCHONDRIAL"/>
    <property type="match status" value="1"/>
</dbReference>
<feature type="transmembrane region" description="Helical" evidence="8">
    <location>
        <begin position="280"/>
        <end position="298"/>
    </location>
</feature>
<evidence type="ECO:0000256" key="6">
    <source>
        <dbReference type="ARBA" id="ARBA00023136"/>
    </source>
</evidence>
<dbReference type="UniPathway" id="UPA00834">
    <property type="reaction ID" value="UER00712"/>
</dbReference>
<dbReference type="InterPro" id="IPR044878">
    <property type="entry name" value="UbiA_sf"/>
</dbReference>
<dbReference type="EMBL" id="JABDJR010000397">
    <property type="protein sequence ID" value="NNF07078.1"/>
    <property type="molecule type" value="Genomic_DNA"/>
</dbReference>
<dbReference type="GO" id="GO:0008495">
    <property type="term" value="F:protoheme IX farnesyltransferase activity"/>
    <property type="evidence" value="ECO:0007669"/>
    <property type="project" value="UniProtKB-UniRule"/>
</dbReference>
<comment type="caution">
    <text evidence="9">The sequence shown here is derived from an EMBL/GenBank/DDBJ whole genome shotgun (WGS) entry which is preliminary data.</text>
</comment>
<evidence type="ECO:0000256" key="8">
    <source>
        <dbReference type="HAMAP-Rule" id="MF_00154"/>
    </source>
</evidence>
<keyword evidence="3 8" id="KW-0812">Transmembrane</keyword>
<dbReference type="PANTHER" id="PTHR43448:SF2">
    <property type="entry name" value="PROTOHEME IX FARNESYLTRANSFERASE, MITOCHONDRIAL"/>
    <property type="match status" value="1"/>
</dbReference>
<dbReference type="CDD" id="cd13957">
    <property type="entry name" value="PT_UbiA_Cox10"/>
    <property type="match status" value="1"/>
</dbReference>
<feature type="transmembrane region" description="Helical" evidence="8">
    <location>
        <begin position="222"/>
        <end position="243"/>
    </location>
</feature>
<feature type="transmembrane region" description="Helical" evidence="8">
    <location>
        <begin position="99"/>
        <end position="119"/>
    </location>
</feature>
<feature type="transmembrane region" description="Helical" evidence="8">
    <location>
        <begin position="249"/>
        <end position="268"/>
    </location>
</feature>
<comment type="catalytic activity">
    <reaction evidence="7 8">
        <text>heme b + (2E,6E)-farnesyl diphosphate + H2O = Fe(II)-heme o + diphosphate</text>
        <dbReference type="Rhea" id="RHEA:28070"/>
        <dbReference type="ChEBI" id="CHEBI:15377"/>
        <dbReference type="ChEBI" id="CHEBI:33019"/>
        <dbReference type="ChEBI" id="CHEBI:60344"/>
        <dbReference type="ChEBI" id="CHEBI:60530"/>
        <dbReference type="ChEBI" id="CHEBI:175763"/>
        <dbReference type="EC" id="2.5.1.141"/>
    </reaction>
</comment>
<proteinExistence type="inferred from homology"/>
<dbReference type="NCBIfam" id="TIGR01473">
    <property type="entry name" value="cyoE_ctaB"/>
    <property type="match status" value="1"/>
</dbReference>
<dbReference type="EC" id="2.5.1.141" evidence="8"/>
<comment type="similarity">
    <text evidence="8">Belongs to the UbiA prenyltransferase family. Protoheme IX farnesyltransferase subfamily.</text>
</comment>
<dbReference type="Gene3D" id="1.10.357.140">
    <property type="entry name" value="UbiA prenyltransferase"/>
    <property type="match status" value="1"/>
</dbReference>
<feature type="transmembrane region" description="Helical" evidence="8">
    <location>
        <begin position="57"/>
        <end position="78"/>
    </location>
</feature>
<evidence type="ECO:0000256" key="5">
    <source>
        <dbReference type="ARBA" id="ARBA00023133"/>
    </source>
</evidence>
<keyword evidence="2 8" id="KW-0808">Transferase</keyword>
<dbReference type="GO" id="GO:0005886">
    <property type="term" value="C:plasma membrane"/>
    <property type="evidence" value="ECO:0007669"/>
    <property type="project" value="UniProtKB-SubCell"/>
</dbReference>
<dbReference type="Pfam" id="PF01040">
    <property type="entry name" value="UbiA"/>
    <property type="match status" value="1"/>
</dbReference>
<evidence type="ECO:0000256" key="4">
    <source>
        <dbReference type="ARBA" id="ARBA00022989"/>
    </source>
</evidence>
<dbReference type="InterPro" id="IPR006369">
    <property type="entry name" value="Protohaem_IX_farnesylTrfase"/>
</dbReference>
<keyword evidence="8" id="KW-1003">Cell membrane</keyword>
<keyword evidence="5 8" id="KW-0350">Heme biosynthesis</keyword>
<dbReference type="HAMAP" id="MF_00154">
    <property type="entry name" value="CyoE_CtaB"/>
    <property type="match status" value="1"/>
</dbReference>
<name>A0A7Y2EFC9_UNCEI</name>
<feature type="transmembrane region" description="Helical" evidence="8">
    <location>
        <begin position="154"/>
        <end position="174"/>
    </location>
</feature>
<keyword evidence="4 8" id="KW-1133">Transmembrane helix</keyword>
<dbReference type="InterPro" id="IPR000537">
    <property type="entry name" value="UbiA_prenyltransferase"/>
</dbReference>
<dbReference type="FunFam" id="1.10.357.140:FF:000006">
    <property type="entry name" value="Protoheme IX farnesyltransferase, mitochondrial"/>
    <property type="match status" value="1"/>
</dbReference>
<evidence type="ECO:0000256" key="2">
    <source>
        <dbReference type="ARBA" id="ARBA00022679"/>
    </source>
</evidence>
<comment type="subcellular location">
    <subcellularLocation>
        <location evidence="8">Cell membrane</location>
        <topology evidence="8">Multi-pass membrane protein</topology>
    </subcellularLocation>
    <subcellularLocation>
        <location evidence="1">Membrane</location>
        <topology evidence="1">Multi-pass membrane protein</topology>
    </subcellularLocation>
</comment>
<organism evidence="9 10">
    <name type="scientific">Eiseniibacteriota bacterium</name>
    <dbReference type="NCBI Taxonomy" id="2212470"/>
    <lineage>
        <taxon>Bacteria</taxon>
        <taxon>Candidatus Eiseniibacteriota</taxon>
    </lineage>
</organism>
<keyword evidence="6 8" id="KW-0472">Membrane</keyword>
<evidence type="ECO:0000313" key="10">
    <source>
        <dbReference type="Proteomes" id="UP000547674"/>
    </source>
</evidence>
<reference evidence="9 10" key="1">
    <citation type="submission" date="2020-03" db="EMBL/GenBank/DDBJ databases">
        <title>Metabolic flexibility allows generalist bacteria to become dominant in a frequently disturbed ecosystem.</title>
        <authorList>
            <person name="Chen Y.-J."/>
            <person name="Leung P.M."/>
            <person name="Bay S.K."/>
            <person name="Hugenholtz P."/>
            <person name="Kessler A.J."/>
            <person name="Shelley G."/>
            <person name="Waite D.W."/>
            <person name="Cook P.L."/>
            <person name="Greening C."/>
        </authorList>
    </citation>
    <scope>NUCLEOTIDE SEQUENCE [LARGE SCALE GENOMIC DNA]</scope>
    <source>
        <strain evidence="9">SS_bin_28</strain>
    </source>
</reference>
<sequence>MRAKTQTETFSRSRPAVVREIKGYWELSKPRISLMVTLTGAVGFLMGMASGASFTGLFHVMLGTFLVSAAANTLNQIFERTPDAQMRRTANRPLPTGRISPLQAGIFASVLGVGGVLYVTLFLNGLTGVIASVTLLSYAFVYTPLKRKSTLNTLVGAVPGALPPLGGWTAATGALGSTGWALFAILFFWQLPHFYSIAWLLKQEYARAGFKMLPSIDPNGTRTGIAMVSTSALLIPVSLLPTWLGATGWVYGAVAAAISLGYFACSLWASRKLSVTRTRWVFVASLLYLPLLLVVMTIDKVPF</sequence>
<feature type="transmembrane region" description="Helical" evidence="8">
    <location>
        <begin position="125"/>
        <end position="142"/>
    </location>
</feature>
<dbReference type="GO" id="GO:0048034">
    <property type="term" value="P:heme O biosynthetic process"/>
    <property type="evidence" value="ECO:0007669"/>
    <property type="project" value="UniProtKB-UniRule"/>
</dbReference>
<feature type="transmembrane region" description="Helical" evidence="8">
    <location>
        <begin position="32"/>
        <end position="51"/>
    </location>
</feature>
<evidence type="ECO:0000313" key="9">
    <source>
        <dbReference type="EMBL" id="NNF07078.1"/>
    </source>
</evidence>
<dbReference type="GO" id="GO:0006784">
    <property type="term" value="P:heme A biosynthetic process"/>
    <property type="evidence" value="ECO:0007669"/>
    <property type="project" value="TreeGrafter"/>
</dbReference>
<dbReference type="AlphaFoldDB" id="A0A7Y2EFC9"/>